<dbReference type="GO" id="GO:0072686">
    <property type="term" value="C:mitotic spindle"/>
    <property type="evidence" value="ECO:0007669"/>
    <property type="project" value="TreeGrafter"/>
</dbReference>
<dbReference type="GO" id="GO:0051231">
    <property type="term" value="P:spindle elongation"/>
    <property type="evidence" value="ECO:0007669"/>
    <property type="project" value="TreeGrafter"/>
</dbReference>
<evidence type="ECO:0000256" key="5">
    <source>
        <dbReference type="ARBA" id="ARBA00022840"/>
    </source>
</evidence>
<dbReference type="PRINTS" id="PR00380">
    <property type="entry name" value="KINESINHEAVY"/>
</dbReference>
<dbReference type="EMBL" id="NCKU01000778">
    <property type="protein sequence ID" value="RWS14197.1"/>
    <property type="molecule type" value="Genomic_DNA"/>
</dbReference>
<accession>A0A443RG25</accession>
<keyword evidence="3" id="KW-0597">Phosphoprotein</keyword>
<gene>
    <name evidence="13" type="ORF">B4U79_12937</name>
</gene>
<dbReference type="GO" id="GO:0005634">
    <property type="term" value="C:nucleus"/>
    <property type="evidence" value="ECO:0007669"/>
    <property type="project" value="TreeGrafter"/>
</dbReference>
<keyword evidence="8" id="KW-0206">Cytoskeleton</keyword>
<dbReference type="InterPro" id="IPR001752">
    <property type="entry name" value="Kinesin_motor_dom"/>
</dbReference>
<comment type="subcellular location">
    <subcellularLocation>
        <location evidence="1">Cytoplasm</location>
        <location evidence="1">Cytoskeleton</location>
        <location evidence="1">Spindle</location>
    </subcellularLocation>
</comment>
<dbReference type="GO" id="GO:0090307">
    <property type="term" value="P:mitotic spindle assembly"/>
    <property type="evidence" value="ECO:0007669"/>
    <property type="project" value="TreeGrafter"/>
</dbReference>
<dbReference type="GO" id="GO:0005524">
    <property type="term" value="F:ATP binding"/>
    <property type="evidence" value="ECO:0007669"/>
    <property type="project" value="UniProtKB-UniRule"/>
</dbReference>
<sequence length="1000" mass="114408">MAEFTPFPDNPKEIAAVDGSEITADLFKDVCVPTTGDKLDTFLRIKPSNEDYHIWYQIANNTLYGNRTPYEFTRIFDEQTSQKEFYISCAHPLVCKFVEGNDCLLFAYGTTSSGKSYTIRGTPNELGVIPRAIHFLFNSVKVCTEPYFRRKNFRDFERLTPDEGKNEVQFKQQLLNSIKKLPNIDKFIESFKLLSFEEDGSRDNNVDFLFYVSFLEFYNEKLIDLLKSDTNPQSANLNIMSDGSANRLKHVFVSSAEEAFKVFLFGQENLNKHIQETKLNLHSSRSHSMFTISAITINSKKQSVIRVNNISFCDLAGVERCNKTESKGVRLKEAGKINNSLLTLNLVIMGIRAKQKRLTKNVSIPFRNSKLTKSFKPYLDGIGFASMIININPTMSLKEETLKALDFSATAAEIVVSSEDSRRQLQDSWKRLSQMWIESKQRWSSFLNARGHISKSNPVETILEDEEEADFSIEIDNEISELQSVNFFDLEAPQMVQYKKQVDSLMAQIEALQAKLEEADNEKFKTELQVRGEVADQYKQITNDMLSDFSKERENILRENAKITEQRLAIARERFDCAEAAYKEEIEKLNVQIFELKENIVELKENIVEYKLLNEELKKQIEETNAKIKKEEMVTKIERKDVQTCTINIELKEQSTITEENENLSHIGVNTEPVESIELKEQSTITENQHLSDIATNTEPFESVETKEQSTVTENETLLDVGTNTDSTAKEMMNKSTQEQPEPVITMDKGTRVSFYLEDKGTLTEDFSSSSIENENANSSRKVLFSDSSTDSPNSNSNVPKTEQFIQTEENFEQLLKQKDALIDLKQEITDSQQKRIKEMQNTIESLKKKIDELQRQNIGEKRIPFSMDYQSSSILSFPSESKKPKFSERDTDIASDYFKRMTEREKSAAVEEKPVPKKSDLIKKSAKKLVKKRKGSASAMGELDDAIGSAIFSDSEEPAQSNERGKQQEKEVSQNYFYAHKDFSSLIPNKGGPNMFFKA</sequence>
<name>A0A443RG25_9ACAR</name>
<dbReference type="PANTHER" id="PTHR47970">
    <property type="entry name" value="KINESIN-LIKE PROTEIN KIF11"/>
    <property type="match status" value="1"/>
</dbReference>
<reference evidence="13 14" key="1">
    <citation type="journal article" date="2018" name="Gigascience">
        <title>Genomes of trombidid mites reveal novel predicted allergens and laterally-transferred genes associated with secondary metabolism.</title>
        <authorList>
            <person name="Dong X."/>
            <person name="Chaisiri K."/>
            <person name="Xia D."/>
            <person name="Armstrong S.D."/>
            <person name="Fang Y."/>
            <person name="Donnelly M.J."/>
            <person name="Kadowaki T."/>
            <person name="McGarry J.W."/>
            <person name="Darby A.C."/>
            <person name="Makepeace B.L."/>
        </authorList>
    </citation>
    <scope>NUCLEOTIDE SEQUENCE [LARGE SCALE GENOMIC DNA]</scope>
    <source>
        <strain evidence="13">UoL-WK</strain>
    </source>
</reference>
<protein>
    <submittedName>
        <fullName evidence="13">Kinesin-like KIF20B</fullName>
    </submittedName>
</protein>
<feature type="domain" description="Kinesin motor" evidence="12">
    <location>
        <begin position="38"/>
        <end position="414"/>
    </location>
</feature>
<evidence type="ECO:0000256" key="7">
    <source>
        <dbReference type="ARBA" id="ARBA00023175"/>
    </source>
</evidence>
<dbReference type="Pfam" id="PF00225">
    <property type="entry name" value="Kinesin"/>
    <property type="match status" value="1"/>
</dbReference>
<evidence type="ECO:0000313" key="13">
    <source>
        <dbReference type="EMBL" id="RWS14197.1"/>
    </source>
</evidence>
<comment type="caution">
    <text evidence="13">The sequence shown here is derived from an EMBL/GenBank/DDBJ whole genome shotgun (WGS) entry which is preliminary data.</text>
</comment>
<dbReference type="Gene3D" id="3.40.850.10">
    <property type="entry name" value="Kinesin motor domain"/>
    <property type="match status" value="1"/>
</dbReference>
<evidence type="ECO:0000256" key="1">
    <source>
        <dbReference type="ARBA" id="ARBA00004186"/>
    </source>
</evidence>
<keyword evidence="2" id="KW-0963">Cytoplasm</keyword>
<feature type="binding site" evidence="9">
    <location>
        <begin position="109"/>
        <end position="116"/>
    </location>
    <ligand>
        <name>ATP</name>
        <dbReference type="ChEBI" id="CHEBI:30616"/>
    </ligand>
</feature>
<keyword evidence="5 9" id="KW-0067">ATP-binding</keyword>
<feature type="region of interest" description="Disordered" evidence="11">
    <location>
        <begin position="765"/>
        <end position="800"/>
    </location>
</feature>
<dbReference type="InterPro" id="IPR036961">
    <property type="entry name" value="Kinesin_motor_dom_sf"/>
</dbReference>
<dbReference type="Proteomes" id="UP000285301">
    <property type="component" value="Unassembled WGS sequence"/>
</dbReference>
<keyword evidence="4 9" id="KW-0547">Nucleotide-binding</keyword>
<feature type="compositionally biased region" description="Low complexity" evidence="11">
    <location>
        <begin position="768"/>
        <end position="798"/>
    </location>
</feature>
<evidence type="ECO:0000313" key="14">
    <source>
        <dbReference type="Proteomes" id="UP000285301"/>
    </source>
</evidence>
<dbReference type="GO" id="GO:0005876">
    <property type="term" value="C:spindle microtubule"/>
    <property type="evidence" value="ECO:0007669"/>
    <property type="project" value="TreeGrafter"/>
</dbReference>
<dbReference type="OrthoDB" id="6436009at2759"/>
<dbReference type="GO" id="GO:0008574">
    <property type="term" value="F:plus-end-directed microtubule motor activity"/>
    <property type="evidence" value="ECO:0007669"/>
    <property type="project" value="TreeGrafter"/>
</dbReference>
<dbReference type="PROSITE" id="PS50067">
    <property type="entry name" value="KINESIN_MOTOR_2"/>
    <property type="match status" value="1"/>
</dbReference>
<evidence type="ECO:0000256" key="6">
    <source>
        <dbReference type="ARBA" id="ARBA00023054"/>
    </source>
</evidence>
<comment type="similarity">
    <text evidence="9">Belongs to the TRAFAC class myosin-kinesin ATPase superfamily. Kinesin family.</text>
</comment>
<proteinExistence type="inferred from homology"/>
<dbReference type="GO" id="GO:0007018">
    <property type="term" value="P:microtubule-based movement"/>
    <property type="evidence" value="ECO:0007669"/>
    <property type="project" value="InterPro"/>
</dbReference>
<keyword evidence="6 10" id="KW-0175">Coiled coil</keyword>
<feature type="coiled-coil region" evidence="10">
    <location>
        <begin position="815"/>
        <end position="864"/>
    </location>
</feature>
<dbReference type="PANTHER" id="PTHR47970:SF29">
    <property type="entry name" value="KINESIN FAMILY MEMBER 20B"/>
    <property type="match status" value="1"/>
</dbReference>
<dbReference type="InterPro" id="IPR027417">
    <property type="entry name" value="P-loop_NTPase"/>
</dbReference>
<dbReference type="STRING" id="1965070.A0A443RG25"/>
<evidence type="ECO:0000256" key="2">
    <source>
        <dbReference type="ARBA" id="ARBA00022490"/>
    </source>
</evidence>
<evidence type="ECO:0000259" key="12">
    <source>
        <dbReference type="PROSITE" id="PS50067"/>
    </source>
</evidence>
<dbReference type="InterPro" id="IPR047149">
    <property type="entry name" value="KIF11-like"/>
</dbReference>
<dbReference type="SMART" id="SM00129">
    <property type="entry name" value="KISc"/>
    <property type="match status" value="1"/>
</dbReference>
<organism evidence="13 14">
    <name type="scientific">Dinothrombium tinctorium</name>
    <dbReference type="NCBI Taxonomy" id="1965070"/>
    <lineage>
        <taxon>Eukaryota</taxon>
        <taxon>Metazoa</taxon>
        <taxon>Ecdysozoa</taxon>
        <taxon>Arthropoda</taxon>
        <taxon>Chelicerata</taxon>
        <taxon>Arachnida</taxon>
        <taxon>Acari</taxon>
        <taxon>Acariformes</taxon>
        <taxon>Trombidiformes</taxon>
        <taxon>Prostigmata</taxon>
        <taxon>Anystina</taxon>
        <taxon>Parasitengona</taxon>
        <taxon>Trombidioidea</taxon>
        <taxon>Trombidiidae</taxon>
        <taxon>Dinothrombium</taxon>
    </lineage>
</organism>
<evidence type="ECO:0000256" key="4">
    <source>
        <dbReference type="ARBA" id="ARBA00022741"/>
    </source>
</evidence>
<dbReference type="AlphaFoldDB" id="A0A443RG25"/>
<keyword evidence="7 9" id="KW-0505">Motor protein</keyword>
<feature type="compositionally biased region" description="Basic and acidic residues" evidence="11">
    <location>
        <begin position="964"/>
        <end position="973"/>
    </location>
</feature>
<evidence type="ECO:0000256" key="9">
    <source>
        <dbReference type="PROSITE-ProRule" id="PRU00283"/>
    </source>
</evidence>
<feature type="region of interest" description="Disordered" evidence="11">
    <location>
        <begin position="949"/>
        <end position="974"/>
    </location>
</feature>
<evidence type="ECO:0000256" key="11">
    <source>
        <dbReference type="SAM" id="MobiDB-lite"/>
    </source>
</evidence>
<dbReference type="GO" id="GO:0008017">
    <property type="term" value="F:microtubule binding"/>
    <property type="evidence" value="ECO:0007669"/>
    <property type="project" value="InterPro"/>
</dbReference>
<evidence type="ECO:0000256" key="3">
    <source>
        <dbReference type="ARBA" id="ARBA00022553"/>
    </source>
</evidence>
<evidence type="ECO:0000256" key="8">
    <source>
        <dbReference type="ARBA" id="ARBA00023212"/>
    </source>
</evidence>
<keyword evidence="14" id="KW-1185">Reference proteome</keyword>
<feature type="coiled-coil region" evidence="10">
    <location>
        <begin position="495"/>
        <end position="634"/>
    </location>
</feature>
<dbReference type="SUPFAM" id="SSF52540">
    <property type="entry name" value="P-loop containing nucleoside triphosphate hydrolases"/>
    <property type="match status" value="1"/>
</dbReference>
<evidence type="ECO:0000256" key="10">
    <source>
        <dbReference type="SAM" id="Coils"/>
    </source>
</evidence>